<dbReference type="AlphaFoldDB" id="A0A3D9UU21"/>
<comment type="pathway">
    <text evidence="6">Cofactor biosynthesis; adenosylcobalamin biosynthesis; adenosylcobalamin from cob(II)yrinate a,c-diamide: step 5/7.</text>
</comment>
<feature type="binding site" evidence="19">
    <location>
        <position position="63"/>
    </location>
    <ligand>
        <name>GTP</name>
        <dbReference type="ChEBI" id="CHEBI:37565"/>
    </ligand>
</feature>
<evidence type="ECO:0000256" key="14">
    <source>
        <dbReference type="ARBA" id="ARBA00022840"/>
    </source>
</evidence>
<evidence type="ECO:0000313" key="21">
    <source>
        <dbReference type="Proteomes" id="UP000256253"/>
    </source>
</evidence>
<evidence type="ECO:0000256" key="5">
    <source>
        <dbReference type="ARBA" id="ARBA00004692"/>
    </source>
</evidence>
<protein>
    <recommendedName>
        <fullName evidence="16">Adenosylcobinamide kinase</fullName>
        <ecNumber evidence="8">2.7.1.156</ecNumber>
        <ecNumber evidence="9">2.7.7.62</ecNumber>
    </recommendedName>
    <alternativeName>
        <fullName evidence="17">Adenosylcobinamide-phosphate guanylyltransferase</fullName>
    </alternativeName>
</protein>
<evidence type="ECO:0000256" key="19">
    <source>
        <dbReference type="PIRSR" id="PIRSR006135-2"/>
    </source>
</evidence>
<feature type="binding site" evidence="19">
    <location>
        <begin position="7"/>
        <end position="14"/>
    </location>
    <ligand>
        <name>GTP</name>
        <dbReference type="ChEBI" id="CHEBI:37565"/>
    </ligand>
</feature>
<dbReference type="GO" id="GO:0005525">
    <property type="term" value="F:GTP binding"/>
    <property type="evidence" value="ECO:0007669"/>
    <property type="project" value="UniProtKB-KW"/>
</dbReference>
<comment type="caution">
    <text evidence="20">The sequence shown here is derived from an EMBL/GenBank/DDBJ whole genome shotgun (WGS) entry which is preliminary data.</text>
</comment>
<dbReference type="GO" id="GO:0008820">
    <property type="term" value="F:cobinamide phosphate guanylyltransferase activity"/>
    <property type="evidence" value="ECO:0007669"/>
    <property type="project" value="UniProtKB-EC"/>
</dbReference>
<dbReference type="EC" id="2.7.7.62" evidence="9"/>
<keyword evidence="15 19" id="KW-0342">GTP-binding</keyword>
<organism evidence="20 21">
    <name type="scientific">Calidifontibacter indicus</name>
    <dbReference type="NCBI Taxonomy" id="419650"/>
    <lineage>
        <taxon>Bacteria</taxon>
        <taxon>Bacillati</taxon>
        <taxon>Actinomycetota</taxon>
        <taxon>Actinomycetes</taxon>
        <taxon>Micrococcales</taxon>
        <taxon>Dermacoccaceae</taxon>
        <taxon>Calidifontibacter</taxon>
    </lineage>
</organism>
<dbReference type="GO" id="GO:0043752">
    <property type="term" value="F:adenosylcobinamide kinase activity"/>
    <property type="evidence" value="ECO:0007669"/>
    <property type="project" value="UniProtKB-EC"/>
</dbReference>
<evidence type="ECO:0000256" key="15">
    <source>
        <dbReference type="ARBA" id="ARBA00023134"/>
    </source>
</evidence>
<comment type="catalytic activity">
    <reaction evidence="3">
        <text>adenosylcob(III)inamide + GTP = adenosylcob(III)inamide phosphate + GDP + H(+)</text>
        <dbReference type="Rhea" id="RHEA:15765"/>
        <dbReference type="ChEBI" id="CHEBI:2480"/>
        <dbReference type="ChEBI" id="CHEBI:15378"/>
        <dbReference type="ChEBI" id="CHEBI:37565"/>
        <dbReference type="ChEBI" id="CHEBI:58189"/>
        <dbReference type="ChEBI" id="CHEBI:58502"/>
        <dbReference type="EC" id="2.7.1.156"/>
    </reaction>
</comment>
<keyword evidence="10" id="KW-0169">Cobalamin biosynthesis</keyword>
<dbReference type="PANTHER" id="PTHR34848:SF1">
    <property type="entry name" value="BIFUNCTIONAL ADENOSYLCOBALAMIN BIOSYNTHESIS PROTEIN COBU"/>
    <property type="match status" value="1"/>
</dbReference>
<comment type="function">
    <text evidence="4">Catalyzes ATP-dependent phosphorylation of adenosylcobinamide and addition of GMP to adenosylcobinamide phosphate.</text>
</comment>
<comment type="pathway">
    <text evidence="5">Cofactor biosynthesis; adenosylcobalamin biosynthesis; adenosylcobalamin from cob(II)yrinate a,c-diamide: step 6/7.</text>
</comment>
<reference evidence="20 21" key="1">
    <citation type="submission" date="2018-08" db="EMBL/GenBank/DDBJ databases">
        <title>Sequencing the genomes of 1000 actinobacteria strains.</title>
        <authorList>
            <person name="Klenk H.-P."/>
        </authorList>
    </citation>
    <scope>NUCLEOTIDE SEQUENCE [LARGE SCALE GENOMIC DNA]</scope>
    <source>
        <strain evidence="20 21">DSM 22967</strain>
    </source>
</reference>
<feature type="active site" description="GMP-histidine intermediate" evidence="18">
    <location>
        <position position="51"/>
    </location>
</feature>
<dbReference type="InterPro" id="IPR027417">
    <property type="entry name" value="P-loop_NTPase"/>
</dbReference>
<dbReference type="GO" id="GO:0005524">
    <property type="term" value="F:ATP binding"/>
    <property type="evidence" value="ECO:0007669"/>
    <property type="project" value="UniProtKB-KW"/>
</dbReference>
<evidence type="ECO:0000256" key="12">
    <source>
        <dbReference type="ARBA" id="ARBA00022741"/>
    </source>
</evidence>
<accession>A0A3D9UU21</accession>
<keyword evidence="20" id="KW-0548">Nucleotidyltransferase</keyword>
<dbReference type="Pfam" id="PF02283">
    <property type="entry name" value="CobU"/>
    <property type="match status" value="1"/>
</dbReference>
<evidence type="ECO:0000256" key="10">
    <source>
        <dbReference type="ARBA" id="ARBA00022573"/>
    </source>
</evidence>
<comment type="similarity">
    <text evidence="7">Belongs to the CobU/CobP family.</text>
</comment>
<feature type="binding site" evidence="19">
    <location>
        <begin position="52"/>
        <end position="55"/>
    </location>
    <ligand>
        <name>GTP</name>
        <dbReference type="ChEBI" id="CHEBI:37565"/>
    </ligand>
</feature>
<dbReference type="Gene3D" id="3.40.50.300">
    <property type="entry name" value="P-loop containing nucleotide triphosphate hydrolases"/>
    <property type="match status" value="1"/>
</dbReference>
<evidence type="ECO:0000256" key="6">
    <source>
        <dbReference type="ARBA" id="ARBA00005159"/>
    </source>
</evidence>
<feature type="binding site" evidence="19">
    <location>
        <begin position="34"/>
        <end position="36"/>
    </location>
    <ligand>
        <name>GTP</name>
        <dbReference type="ChEBI" id="CHEBI:37565"/>
    </ligand>
</feature>
<evidence type="ECO:0000256" key="2">
    <source>
        <dbReference type="ARBA" id="ARBA00000711"/>
    </source>
</evidence>
<dbReference type="PIRSF" id="PIRSF006135">
    <property type="entry name" value="CobU"/>
    <property type="match status" value="1"/>
</dbReference>
<dbReference type="EMBL" id="QTUA01000001">
    <property type="protein sequence ID" value="REF29494.1"/>
    <property type="molecule type" value="Genomic_DNA"/>
</dbReference>
<dbReference type="GO" id="GO:0009236">
    <property type="term" value="P:cobalamin biosynthetic process"/>
    <property type="evidence" value="ECO:0007669"/>
    <property type="project" value="UniProtKB-UniPathway"/>
</dbReference>
<evidence type="ECO:0000256" key="13">
    <source>
        <dbReference type="ARBA" id="ARBA00022777"/>
    </source>
</evidence>
<proteinExistence type="inferred from homology"/>
<evidence type="ECO:0000256" key="3">
    <source>
        <dbReference type="ARBA" id="ARBA00001522"/>
    </source>
</evidence>
<evidence type="ECO:0000256" key="11">
    <source>
        <dbReference type="ARBA" id="ARBA00022679"/>
    </source>
</evidence>
<evidence type="ECO:0000256" key="1">
    <source>
        <dbReference type="ARBA" id="ARBA00000312"/>
    </source>
</evidence>
<keyword evidence="12 19" id="KW-0547">Nucleotide-binding</keyword>
<evidence type="ECO:0000313" key="20">
    <source>
        <dbReference type="EMBL" id="REF29494.1"/>
    </source>
</evidence>
<evidence type="ECO:0000256" key="8">
    <source>
        <dbReference type="ARBA" id="ARBA00012016"/>
    </source>
</evidence>
<evidence type="ECO:0000256" key="17">
    <source>
        <dbReference type="ARBA" id="ARBA00030571"/>
    </source>
</evidence>
<dbReference type="EC" id="2.7.1.156" evidence="8"/>
<dbReference type="SUPFAM" id="SSF52540">
    <property type="entry name" value="P-loop containing nucleoside triphosphate hydrolases"/>
    <property type="match status" value="1"/>
</dbReference>
<evidence type="ECO:0000256" key="4">
    <source>
        <dbReference type="ARBA" id="ARBA00003889"/>
    </source>
</evidence>
<keyword evidence="21" id="KW-1185">Reference proteome</keyword>
<dbReference type="InterPro" id="IPR003203">
    <property type="entry name" value="CobU/CobP"/>
</dbReference>
<dbReference type="CDD" id="cd00544">
    <property type="entry name" value="CobU"/>
    <property type="match status" value="1"/>
</dbReference>
<gene>
    <name evidence="20" type="ORF">DFJ65_0445</name>
</gene>
<keyword evidence="11 20" id="KW-0808">Transferase</keyword>
<dbReference type="PANTHER" id="PTHR34848">
    <property type="match status" value="1"/>
</dbReference>
<dbReference type="UniPathway" id="UPA00148">
    <property type="reaction ID" value="UER00236"/>
</dbReference>
<evidence type="ECO:0000256" key="18">
    <source>
        <dbReference type="PIRSR" id="PIRSR006135-1"/>
    </source>
</evidence>
<name>A0A3D9UU21_9MICO</name>
<feature type="binding site" evidence="19">
    <location>
        <position position="81"/>
    </location>
    <ligand>
        <name>GTP</name>
        <dbReference type="ChEBI" id="CHEBI:37565"/>
    </ligand>
</feature>
<keyword evidence="13 20" id="KW-0418">Kinase</keyword>
<evidence type="ECO:0000256" key="16">
    <source>
        <dbReference type="ARBA" id="ARBA00029570"/>
    </source>
</evidence>
<comment type="catalytic activity">
    <reaction evidence="1">
        <text>adenosylcob(III)inamide + ATP = adenosylcob(III)inamide phosphate + ADP + H(+)</text>
        <dbReference type="Rhea" id="RHEA:15769"/>
        <dbReference type="ChEBI" id="CHEBI:2480"/>
        <dbReference type="ChEBI" id="CHEBI:15378"/>
        <dbReference type="ChEBI" id="CHEBI:30616"/>
        <dbReference type="ChEBI" id="CHEBI:58502"/>
        <dbReference type="ChEBI" id="CHEBI:456216"/>
        <dbReference type="EC" id="2.7.1.156"/>
    </reaction>
</comment>
<evidence type="ECO:0000256" key="9">
    <source>
        <dbReference type="ARBA" id="ARBA00012523"/>
    </source>
</evidence>
<comment type="catalytic activity">
    <reaction evidence="2">
        <text>adenosylcob(III)inamide phosphate + GTP + H(+) = adenosylcob(III)inamide-GDP + diphosphate</text>
        <dbReference type="Rhea" id="RHEA:22712"/>
        <dbReference type="ChEBI" id="CHEBI:15378"/>
        <dbReference type="ChEBI" id="CHEBI:33019"/>
        <dbReference type="ChEBI" id="CHEBI:37565"/>
        <dbReference type="ChEBI" id="CHEBI:58502"/>
        <dbReference type="ChEBI" id="CHEBI:60487"/>
        <dbReference type="EC" id="2.7.7.62"/>
    </reaction>
</comment>
<dbReference type="OrthoDB" id="9788370at2"/>
<dbReference type="Proteomes" id="UP000256253">
    <property type="component" value="Unassembled WGS sequence"/>
</dbReference>
<evidence type="ECO:0000256" key="7">
    <source>
        <dbReference type="ARBA" id="ARBA00007490"/>
    </source>
</evidence>
<dbReference type="RefSeq" id="WP_115921609.1">
    <property type="nucleotide sequence ID" value="NZ_QTUA01000001.1"/>
</dbReference>
<keyword evidence="14" id="KW-0067">ATP-binding</keyword>
<sequence length="177" mass="18556">MKTLVTGGVRSGKSAAAEAAMSAAAPDGAVVYVATGPTTDDPDWADRIAEHRARRPTDWTVLETTDLAAVLADRTEALLVDCLGTWLTARLDALAVWDAPSAEWAGALDTEFDAVVDALAARREPAVLVTNEVGLGLVAPHRSGRIFADSLGRLNQRVAAVCDRVVLVVAGQSLVIK</sequence>